<gene>
    <name evidence="1" type="ORF">LCGC14_3118910</name>
</gene>
<protein>
    <submittedName>
        <fullName evidence="1">Uncharacterized protein</fullName>
    </submittedName>
</protein>
<dbReference type="AlphaFoldDB" id="A0A0F8W2T9"/>
<comment type="caution">
    <text evidence="1">The sequence shown here is derived from an EMBL/GenBank/DDBJ whole genome shotgun (WGS) entry which is preliminary data.</text>
</comment>
<name>A0A0F8W2T9_9ZZZZ</name>
<accession>A0A0F8W2T9</accession>
<dbReference type="EMBL" id="LAZR01067706">
    <property type="protein sequence ID" value="KKK51047.1"/>
    <property type="molecule type" value="Genomic_DNA"/>
</dbReference>
<evidence type="ECO:0000313" key="1">
    <source>
        <dbReference type="EMBL" id="KKK51047.1"/>
    </source>
</evidence>
<feature type="non-terminal residue" evidence="1">
    <location>
        <position position="1"/>
    </location>
</feature>
<sequence>MLMYARFPIIIYHAEFRFVEFVLNILLDVKNRDNEYILLQVKI</sequence>
<reference evidence="1" key="1">
    <citation type="journal article" date="2015" name="Nature">
        <title>Complex archaea that bridge the gap between prokaryotes and eukaryotes.</title>
        <authorList>
            <person name="Spang A."/>
            <person name="Saw J.H."/>
            <person name="Jorgensen S.L."/>
            <person name="Zaremba-Niedzwiedzka K."/>
            <person name="Martijn J."/>
            <person name="Lind A.E."/>
            <person name="van Eijk R."/>
            <person name="Schleper C."/>
            <person name="Guy L."/>
            <person name="Ettema T.J."/>
        </authorList>
    </citation>
    <scope>NUCLEOTIDE SEQUENCE</scope>
</reference>
<organism evidence="1">
    <name type="scientific">marine sediment metagenome</name>
    <dbReference type="NCBI Taxonomy" id="412755"/>
    <lineage>
        <taxon>unclassified sequences</taxon>
        <taxon>metagenomes</taxon>
        <taxon>ecological metagenomes</taxon>
    </lineage>
</organism>
<proteinExistence type="predicted"/>